<evidence type="ECO:0000256" key="17">
    <source>
        <dbReference type="SAM" id="SignalP"/>
    </source>
</evidence>
<dbReference type="Gene3D" id="3.50.50.60">
    <property type="entry name" value="FAD/NAD(P)-binding domain"/>
    <property type="match status" value="1"/>
</dbReference>
<feature type="domain" description="Glucose-methanol-choline oxidoreductase N-terminal" evidence="18">
    <location>
        <begin position="322"/>
        <end position="336"/>
    </location>
</feature>
<evidence type="ECO:0000256" key="1">
    <source>
        <dbReference type="ARBA" id="ARBA00001974"/>
    </source>
</evidence>
<dbReference type="PROSITE" id="PS00624">
    <property type="entry name" value="GMC_OXRED_2"/>
    <property type="match status" value="1"/>
</dbReference>
<dbReference type="EC" id="1.1.99.29" evidence="5"/>
<evidence type="ECO:0000256" key="6">
    <source>
        <dbReference type="ARBA" id="ARBA00022525"/>
    </source>
</evidence>
<proteinExistence type="inferred from homology"/>
<comment type="catalytic activity">
    <reaction evidence="12">
        <text>pyranose + acceptor = pyranos-3-ulose + reduced acceptor.</text>
        <dbReference type="EC" id="1.1.99.29"/>
    </reaction>
</comment>
<dbReference type="HOGENOM" id="CLU_002865_6_3_1"/>
<evidence type="ECO:0000256" key="7">
    <source>
        <dbReference type="ARBA" id="ARBA00022630"/>
    </source>
</evidence>
<gene>
    <name evidence="19" type="ORF">CC1G_01544</name>
</gene>
<comment type="subunit">
    <text evidence="4">Monomer.</text>
</comment>
<dbReference type="GeneID" id="6010371"/>
<dbReference type="KEGG" id="cci:CC1G_01544"/>
<dbReference type="InParanoid" id="A8NHZ6"/>
<comment type="similarity">
    <text evidence="3">Belongs to the GMC oxidoreductase family.</text>
</comment>
<dbReference type="AlphaFoldDB" id="A8NHZ6"/>
<dbReference type="SUPFAM" id="SSF54373">
    <property type="entry name" value="FAD-linked reductases, C-terminal domain"/>
    <property type="match status" value="1"/>
</dbReference>
<dbReference type="GO" id="GO:0050660">
    <property type="term" value="F:flavin adenine dinucleotide binding"/>
    <property type="evidence" value="ECO:0007669"/>
    <property type="project" value="InterPro"/>
</dbReference>
<evidence type="ECO:0000256" key="12">
    <source>
        <dbReference type="ARBA" id="ARBA00034029"/>
    </source>
</evidence>
<keyword evidence="6" id="KW-0964">Secreted</keyword>
<evidence type="ECO:0000256" key="3">
    <source>
        <dbReference type="ARBA" id="ARBA00010790"/>
    </source>
</evidence>
<comment type="cofactor">
    <cofactor evidence="1 16">
        <name>FAD</name>
        <dbReference type="ChEBI" id="CHEBI:57692"/>
    </cofactor>
</comment>
<reference evidence="19 20" key="1">
    <citation type="journal article" date="2010" name="Proc. Natl. Acad. Sci. U.S.A.">
        <title>Insights into evolution of multicellular fungi from the assembled chromosomes of the mushroom Coprinopsis cinerea (Coprinus cinereus).</title>
        <authorList>
            <person name="Stajich J.E."/>
            <person name="Wilke S.K."/>
            <person name="Ahren D."/>
            <person name="Au C.H."/>
            <person name="Birren B.W."/>
            <person name="Borodovsky M."/>
            <person name="Burns C."/>
            <person name="Canback B."/>
            <person name="Casselton L.A."/>
            <person name="Cheng C.K."/>
            <person name="Deng J."/>
            <person name="Dietrich F.S."/>
            <person name="Fargo D.C."/>
            <person name="Farman M.L."/>
            <person name="Gathman A.C."/>
            <person name="Goldberg J."/>
            <person name="Guigo R."/>
            <person name="Hoegger P.J."/>
            <person name="Hooker J.B."/>
            <person name="Huggins A."/>
            <person name="James T.Y."/>
            <person name="Kamada T."/>
            <person name="Kilaru S."/>
            <person name="Kodira C."/>
            <person name="Kues U."/>
            <person name="Kupfer D."/>
            <person name="Kwan H.S."/>
            <person name="Lomsadze A."/>
            <person name="Li W."/>
            <person name="Lilly W.W."/>
            <person name="Ma L.J."/>
            <person name="Mackey A.J."/>
            <person name="Manning G."/>
            <person name="Martin F."/>
            <person name="Muraguchi H."/>
            <person name="Natvig D.O."/>
            <person name="Palmerini H."/>
            <person name="Ramesh M.A."/>
            <person name="Rehmeyer C.J."/>
            <person name="Roe B.A."/>
            <person name="Shenoy N."/>
            <person name="Stanke M."/>
            <person name="Ter-Hovhannisyan V."/>
            <person name="Tunlid A."/>
            <person name="Velagapudi R."/>
            <person name="Vision T.J."/>
            <person name="Zeng Q."/>
            <person name="Zolan M.E."/>
            <person name="Pukkila P.J."/>
        </authorList>
    </citation>
    <scope>NUCLEOTIDE SEQUENCE [LARGE SCALE GENOMIC DNA]</scope>
    <source>
        <strain evidence="20">Okayama-7 / 130 / ATCC MYA-4618 / FGSC 9003</strain>
    </source>
</reference>
<feature type="chain" id="PRO_5002724286" description="pyranose dehydrogenase (acceptor)" evidence="17">
    <location>
        <begin position="20"/>
        <end position="597"/>
    </location>
</feature>
<comment type="catalytic activity">
    <reaction evidence="11">
        <text>pyranose + acceptor = pyranos-2,3-diulose + reduced acceptor.</text>
        <dbReference type="EC" id="1.1.99.29"/>
    </reaction>
</comment>
<keyword evidence="7" id="KW-0285">Flavoprotein</keyword>
<dbReference type="SUPFAM" id="SSF51905">
    <property type="entry name" value="FAD/NAD(P)-binding domain"/>
    <property type="match status" value="1"/>
</dbReference>
<keyword evidence="8 16" id="KW-0274">FAD</keyword>
<feature type="active site" description="Proton acceptor" evidence="15">
    <location>
        <position position="577"/>
    </location>
</feature>
<sequence>MRLATLSAFVALGVHLAEAKVYNSLDELLTSRAKKYDFVIVGGGVAGSVLANRLSEDRRSNVLLIEAGPNDEGVEELRVPGYTYSGKINSTYYWGSVSTPQKGLGGRTIEFTRGHVLGGGSSINGMVYTRGSQDDYDLWERESGDPGWSWKAMLPYFKKNEKFIPHTHRSVEGQYDPTTHGYRGRTLVTLPWANSTEFYDRALKNSKIQPEFAYNIDVNNGKPVGLTLVDSWKAWLQSTIGHGERSSASVSYLDPKTRQRPNLDILVNTYATRVLPVSNSISRTPDIRTVELIPRRRGNTLPIEQIRRTTITAAKELILSAGAIGSSHLLLNSGIGDRKDLDEVGVKTIHHLPDVGKDLSEHMTVALSWNATGAIPPPVDPDAAYEEWKKHRTGPLVDLVGQQVLWARLPSDSPIFKQYKDPASGPTSPHVELTLSGSGAGVGAFIVLLTPHSRGTIKIRSNNPTEEPLIDLGFLTHPFDILAFKESIRLAKRFYSGPAWEGYITGFNGPDPDTLSDEEFLKRVQESTGSFYHPAGVTKISPKGSKKGVLDPDLRVKGVKGLRVVDAGIIPYVPTSHTQASVYVIAERASDLIKASW</sequence>
<comment type="catalytic activity">
    <reaction evidence="13">
        <text>a pyranoside + acceptor = a pyranosid-3-ulose + reduced acceptor.</text>
        <dbReference type="EC" id="1.1.99.29"/>
    </reaction>
</comment>
<dbReference type="VEuPathDB" id="FungiDB:CC1G_01544"/>
<feature type="signal peptide" evidence="17">
    <location>
        <begin position="1"/>
        <end position="19"/>
    </location>
</feature>
<dbReference type="OMA" id="HYEFLFQ"/>
<evidence type="ECO:0000313" key="19">
    <source>
        <dbReference type="EMBL" id="EAU87897.2"/>
    </source>
</evidence>
<keyword evidence="20" id="KW-1185">Reference proteome</keyword>
<keyword evidence="17" id="KW-0732">Signal</keyword>
<evidence type="ECO:0000256" key="8">
    <source>
        <dbReference type="ARBA" id="ARBA00022827"/>
    </source>
</evidence>
<dbReference type="InterPro" id="IPR036188">
    <property type="entry name" value="FAD/NAD-bd_sf"/>
</dbReference>
<dbReference type="InterPro" id="IPR012132">
    <property type="entry name" value="GMC_OxRdtase"/>
</dbReference>
<comment type="subcellular location">
    <subcellularLocation>
        <location evidence="2">Secreted</location>
    </subcellularLocation>
</comment>
<evidence type="ECO:0000256" key="4">
    <source>
        <dbReference type="ARBA" id="ARBA00011245"/>
    </source>
</evidence>
<evidence type="ECO:0000256" key="13">
    <source>
        <dbReference type="ARBA" id="ARBA00034050"/>
    </source>
</evidence>
<dbReference type="InterPro" id="IPR007867">
    <property type="entry name" value="GMC_OxRtase_C"/>
</dbReference>
<dbReference type="PIRSF" id="PIRSF000137">
    <property type="entry name" value="Alcohol_oxidase"/>
    <property type="match status" value="1"/>
</dbReference>
<evidence type="ECO:0000256" key="5">
    <source>
        <dbReference type="ARBA" id="ARBA00013177"/>
    </source>
</evidence>
<dbReference type="InterPro" id="IPR000172">
    <property type="entry name" value="GMC_OxRdtase_N"/>
</dbReference>
<comment type="catalytic activity">
    <reaction evidence="10">
        <text>pyranose + acceptor = pyranos-2-ulose + reduced acceptor.</text>
        <dbReference type="EC" id="1.1.99.29"/>
    </reaction>
</comment>
<evidence type="ECO:0000313" key="20">
    <source>
        <dbReference type="Proteomes" id="UP000001861"/>
    </source>
</evidence>
<dbReference type="Pfam" id="PF05199">
    <property type="entry name" value="GMC_oxred_C"/>
    <property type="match status" value="1"/>
</dbReference>
<evidence type="ECO:0000256" key="11">
    <source>
        <dbReference type="ARBA" id="ARBA00034010"/>
    </source>
</evidence>
<evidence type="ECO:0000256" key="14">
    <source>
        <dbReference type="ARBA" id="ARBA00034059"/>
    </source>
</evidence>
<dbReference type="OrthoDB" id="269227at2759"/>
<comment type="function">
    <text evidence="9">Catalyzes the single-oxidation or sequential double oxidation reaction of carbohydrates primarily at carbon-2 and/or carbon-3 with the concomitant reduction of the flavin. The enzyme exhibits a broad sugar substrate specificity, oxidizing different aldopyranoses to the corresponding C-1, C-2, C-3 or C-1,2, C-2,3 and C-3,4 (di)dehydro sugars with substrate-specific regioselectivity. Accepts only a narrow range of electron acceptors such as substituted benzoquinones and complexed metal ions and reacts extremely slowly with O(2) as acceptor. May play a role in the natural recycling of plant matter by oxidizing all major monosaccharides in lignocellulose and by reducing quinone compounds or reactive radical species generated during lignin depolymerization.</text>
</comment>
<feature type="binding site" evidence="16">
    <location>
        <begin position="124"/>
        <end position="127"/>
    </location>
    <ligand>
        <name>FAD</name>
        <dbReference type="ChEBI" id="CHEBI:57692"/>
    </ligand>
</feature>
<dbReference type="eggNOG" id="KOG1238">
    <property type="taxonomic scope" value="Eukaryota"/>
</dbReference>
<name>A8NHZ6_COPC7</name>
<dbReference type="EMBL" id="AACS02000010">
    <property type="protein sequence ID" value="EAU87897.2"/>
    <property type="molecule type" value="Genomic_DNA"/>
</dbReference>
<evidence type="ECO:0000256" key="2">
    <source>
        <dbReference type="ARBA" id="ARBA00004613"/>
    </source>
</evidence>
<evidence type="ECO:0000256" key="9">
    <source>
        <dbReference type="ARBA" id="ARBA00024699"/>
    </source>
</evidence>
<feature type="active site" description="Proton donor" evidence="15">
    <location>
        <position position="533"/>
    </location>
</feature>
<accession>A8NHZ6</accession>
<comment type="caution">
    <text evidence="19">The sequence shown here is derived from an EMBL/GenBank/DDBJ whole genome shotgun (WGS) entry which is preliminary data.</text>
</comment>
<comment type="catalytic activity">
    <reaction evidence="14">
        <text>a pyranoside + acceptor = a pyranosid-3,4-diulose + reduced acceptor.</text>
        <dbReference type="EC" id="1.1.99.29"/>
    </reaction>
</comment>
<protein>
    <recommendedName>
        <fullName evidence="5">pyranose dehydrogenase (acceptor)</fullName>
        <ecNumber evidence="5">1.1.99.29</ecNumber>
    </recommendedName>
</protein>
<evidence type="ECO:0000256" key="15">
    <source>
        <dbReference type="PIRSR" id="PIRSR000137-1"/>
    </source>
</evidence>
<dbReference type="PANTHER" id="PTHR11552:SF147">
    <property type="entry name" value="CHOLINE DEHYDROGENASE, MITOCHONDRIAL"/>
    <property type="match status" value="1"/>
</dbReference>
<dbReference type="RefSeq" id="XP_001833867.2">
    <property type="nucleotide sequence ID" value="XM_001833815.2"/>
</dbReference>
<dbReference type="PANTHER" id="PTHR11552">
    <property type="entry name" value="GLUCOSE-METHANOL-CHOLINE GMC OXIDOREDUCTASE"/>
    <property type="match status" value="1"/>
</dbReference>
<organism evidence="19 20">
    <name type="scientific">Coprinopsis cinerea (strain Okayama-7 / 130 / ATCC MYA-4618 / FGSC 9003)</name>
    <name type="common">Inky cap fungus</name>
    <name type="synonym">Hormographiella aspergillata</name>
    <dbReference type="NCBI Taxonomy" id="240176"/>
    <lineage>
        <taxon>Eukaryota</taxon>
        <taxon>Fungi</taxon>
        <taxon>Dikarya</taxon>
        <taxon>Basidiomycota</taxon>
        <taxon>Agaricomycotina</taxon>
        <taxon>Agaricomycetes</taxon>
        <taxon>Agaricomycetidae</taxon>
        <taxon>Agaricales</taxon>
        <taxon>Agaricineae</taxon>
        <taxon>Psathyrellaceae</taxon>
        <taxon>Coprinopsis</taxon>
    </lineage>
</organism>
<evidence type="ECO:0000256" key="16">
    <source>
        <dbReference type="PIRSR" id="PIRSR000137-2"/>
    </source>
</evidence>
<evidence type="ECO:0000256" key="10">
    <source>
        <dbReference type="ARBA" id="ARBA00033986"/>
    </source>
</evidence>
<dbReference type="GO" id="GO:0005576">
    <property type="term" value="C:extracellular region"/>
    <property type="evidence" value="ECO:0007669"/>
    <property type="project" value="UniProtKB-SubCell"/>
</dbReference>
<evidence type="ECO:0000259" key="18">
    <source>
        <dbReference type="PROSITE" id="PS00624"/>
    </source>
</evidence>
<dbReference type="Pfam" id="PF00732">
    <property type="entry name" value="GMC_oxred_N"/>
    <property type="match status" value="1"/>
</dbReference>
<feature type="binding site" evidence="16">
    <location>
        <position position="116"/>
    </location>
    <ligand>
        <name>FAD</name>
        <dbReference type="ChEBI" id="CHEBI:57692"/>
    </ligand>
</feature>
<dbReference type="Gene3D" id="3.30.560.10">
    <property type="entry name" value="Glucose Oxidase, domain 3"/>
    <property type="match status" value="1"/>
</dbReference>
<dbReference type="GO" id="GO:0033718">
    <property type="term" value="F:pyranose dehydrogenase (acceptor) activity"/>
    <property type="evidence" value="ECO:0007669"/>
    <property type="project" value="UniProtKB-EC"/>
</dbReference>
<dbReference type="Proteomes" id="UP000001861">
    <property type="component" value="Unassembled WGS sequence"/>
</dbReference>